<evidence type="ECO:0000313" key="5">
    <source>
        <dbReference type="WBParaSite" id="SSTP_0000338200.1"/>
    </source>
</evidence>
<evidence type="ECO:0000256" key="1">
    <source>
        <dbReference type="SAM" id="Phobius"/>
    </source>
</evidence>
<keyword evidence="1" id="KW-0472">Membrane</keyword>
<dbReference type="AlphaFoldDB" id="A0A0K0E1L3"/>
<dbReference type="InterPro" id="IPR040426">
    <property type="entry name" value="C05B5.4-like"/>
</dbReference>
<dbReference type="PANTHER" id="PTHR38626:SF4">
    <property type="entry name" value="SKN-1 DEPENDENT ZYGOTIC TRANSCRIPT"/>
    <property type="match status" value="1"/>
</dbReference>
<feature type="domain" description="C2" evidence="3">
    <location>
        <begin position="32"/>
        <end position="166"/>
    </location>
</feature>
<feature type="transmembrane region" description="Helical" evidence="1">
    <location>
        <begin position="207"/>
        <end position="228"/>
    </location>
</feature>
<dbReference type="Proteomes" id="UP000035681">
    <property type="component" value="Unplaced"/>
</dbReference>
<dbReference type="WBParaSite" id="SSTP_0000338200.1">
    <property type="protein sequence ID" value="SSTP_0000338200.1"/>
    <property type="gene ID" value="SSTP_0000338200"/>
</dbReference>
<sequence length="317" mass="36329">MFLLIIILIILIKNQVDCQYNNININSLNQDNFWITGEIISIKWKRGCLSSERCTNPRFQINSQLLDDPDIQRLDFPLTTANTRTISFNNYFSRGKPHLLTLSMKIVGTDPLYNIPLDCDKTINIRVFDIPSNDNEILLQEEEGRPSIVELQAKCFTAIIQIKKYELLCPWCLKIDKNNEKDNNNNNNLPISLPLGQLEITQTTFCYIISVLLLVIILSIMAIIFLFIRQRKLAKSEILPSNITIYPQSRPSSKIKIGINNDDGGYETIDEIDHLTVLPFYNRTRTPSSGYPSSQNSSTSIYRTNQCADINILTNYI</sequence>
<dbReference type="Pfam" id="PF25330">
    <property type="entry name" value="C2_nem"/>
    <property type="match status" value="1"/>
</dbReference>
<dbReference type="PANTHER" id="PTHR38626">
    <property type="entry name" value="SKN-1 DEPENDENT ZYGOTIC TRANSCRIPT-RELATED"/>
    <property type="match status" value="1"/>
</dbReference>
<keyword evidence="2" id="KW-0732">Signal</keyword>
<evidence type="ECO:0000259" key="3">
    <source>
        <dbReference type="Pfam" id="PF25330"/>
    </source>
</evidence>
<dbReference type="WBParaSite" id="TCONS_00003405.p1">
    <property type="protein sequence ID" value="TCONS_00003405.p1"/>
    <property type="gene ID" value="XLOC_003138"/>
</dbReference>
<organism evidence="5">
    <name type="scientific">Strongyloides stercoralis</name>
    <name type="common">Threadworm</name>
    <dbReference type="NCBI Taxonomy" id="6248"/>
    <lineage>
        <taxon>Eukaryota</taxon>
        <taxon>Metazoa</taxon>
        <taxon>Ecdysozoa</taxon>
        <taxon>Nematoda</taxon>
        <taxon>Chromadorea</taxon>
        <taxon>Rhabditida</taxon>
        <taxon>Tylenchina</taxon>
        <taxon>Panagrolaimomorpha</taxon>
        <taxon>Strongyloidoidea</taxon>
        <taxon>Strongyloididae</taxon>
        <taxon>Strongyloides</taxon>
    </lineage>
</organism>
<accession>A0A0K0E1L3</accession>
<reference evidence="5" key="1">
    <citation type="submission" date="2015-08" db="UniProtKB">
        <authorList>
            <consortium name="WormBaseParasite"/>
        </authorList>
    </citation>
    <scope>IDENTIFICATION</scope>
</reference>
<evidence type="ECO:0000313" key="4">
    <source>
        <dbReference type="Proteomes" id="UP000035681"/>
    </source>
</evidence>
<dbReference type="InterPro" id="IPR057569">
    <property type="entry name" value="C2_nem"/>
</dbReference>
<evidence type="ECO:0000256" key="2">
    <source>
        <dbReference type="SAM" id="SignalP"/>
    </source>
</evidence>
<feature type="chain" id="PRO_5005327543" description="C2 domain-containing protein" evidence="2">
    <location>
        <begin position="19"/>
        <end position="317"/>
    </location>
</feature>
<name>A0A0K0E1L3_STRER</name>
<keyword evidence="4" id="KW-1185">Reference proteome</keyword>
<protein>
    <recommendedName>
        <fullName evidence="3">C2 domain-containing protein</fullName>
    </recommendedName>
</protein>
<keyword evidence="1" id="KW-0812">Transmembrane</keyword>
<keyword evidence="1" id="KW-1133">Transmembrane helix</keyword>
<feature type="signal peptide" evidence="2">
    <location>
        <begin position="1"/>
        <end position="18"/>
    </location>
</feature>
<proteinExistence type="predicted"/>